<evidence type="ECO:0000256" key="2">
    <source>
        <dbReference type="ARBA" id="ARBA00022980"/>
    </source>
</evidence>
<evidence type="ECO:0000259" key="6">
    <source>
        <dbReference type="Pfam" id="PF00673"/>
    </source>
</evidence>
<keyword evidence="2 4" id="KW-0689">Ribosomal protein</keyword>
<dbReference type="GO" id="GO:1990904">
    <property type="term" value="C:ribonucleoprotein complex"/>
    <property type="evidence" value="ECO:0007669"/>
    <property type="project" value="UniProtKB-KW"/>
</dbReference>
<dbReference type="RefSeq" id="YP_007890665.1">
    <property type="nucleotide sequence ID" value="NC_021126.1"/>
</dbReference>
<reference evidence="7" key="1">
    <citation type="journal article" date="2006" name="RNA">
        <title>Hybrid E. coli--Mitochondrial ribonuclease P RNAs are catalytically active.</title>
        <authorList>
            <person name="Seif E."/>
            <person name="Cadieux A."/>
            <person name="Lang B.F."/>
        </authorList>
    </citation>
    <scope>NUCLEOTIDE SEQUENCE</scope>
    <source>
        <strain evidence="7">ATCC 50695</strain>
    </source>
</reference>
<dbReference type="EMBL" id="KC353354">
    <property type="protein sequence ID" value="AGH24159.1"/>
    <property type="molecule type" value="Genomic_DNA"/>
</dbReference>
<keyword evidence="3 4" id="KW-0687">Ribonucleoprotein</keyword>
<sequence>MIHHFENYYWNVVRKDMLRKFQYSNTNEIPCIKKIVLNISIKEASSDKKQLIIPAALLDILTGQKPTLTLSRKSISNFKLREGSPIGVKVTLRGERMYSFLQKLNTRSLSRIRDYMGKTVIGLNEREKSISFGVKSLLIFSEVESLFDKLKRNYGLDISIVTNARSTEELECLLTGLLFPVECAIHRKHSILVGKD</sequence>
<dbReference type="InterPro" id="IPR031310">
    <property type="entry name" value="Ribosomal_uL5_N"/>
</dbReference>
<dbReference type="Pfam" id="PF00281">
    <property type="entry name" value="Ribosomal_L5"/>
    <property type="match status" value="1"/>
</dbReference>
<evidence type="ECO:0000256" key="3">
    <source>
        <dbReference type="ARBA" id="ARBA00023274"/>
    </source>
</evidence>
<dbReference type="GO" id="GO:0005840">
    <property type="term" value="C:ribosome"/>
    <property type="evidence" value="ECO:0007669"/>
    <property type="project" value="UniProtKB-KW"/>
</dbReference>
<reference evidence="7" key="2">
    <citation type="journal article" date="2013" name="Genome Biol. Evol.">
        <title>Strikingly bacteria-like and gene-rich mitochondrial genomes throughout jakobid protists.</title>
        <authorList>
            <person name="Burger G."/>
            <person name="Gray M.W."/>
            <person name="Forget L."/>
            <person name="Lang B.F."/>
        </authorList>
    </citation>
    <scope>NUCLEOTIDE SEQUENCE</scope>
    <source>
        <strain evidence="7">ATCC 50695</strain>
    </source>
</reference>
<geneLocation type="mitochondrion" evidence="7"/>
<protein>
    <submittedName>
        <fullName evidence="7">Ribosomal protein L5</fullName>
    </submittedName>
</protein>
<dbReference type="PANTHER" id="PTHR11994">
    <property type="entry name" value="60S RIBOSOMAL PROTEIN L11-RELATED"/>
    <property type="match status" value="1"/>
</dbReference>
<evidence type="ECO:0000256" key="4">
    <source>
        <dbReference type="RuleBase" id="RU003930"/>
    </source>
</evidence>
<dbReference type="GO" id="GO:0006412">
    <property type="term" value="P:translation"/>
    <property type="evidence" value="ECO:0007669"/>
    <property type="project" value="InterPro"/>
</dbReference>
<keyword evidence="7" id="KW-0496">Mitochondrion</keyword>
<evidence type="ECO:0000256" key="1">
    <source>
        <dbReference type="ARBA" id="ARBA00008553"/>
    </source>
</evidence>
<gene>
    <name evidence="7" type="primary">rpl5</name>
</gene>
<accession>M4QC61</accession>
<name>M4QC61_9EUKA</name>
<feature type="domain" description="Large ribosomal subunit protein uL5 N-terminal" evidence="5">
    <location>
        <begin position="25"/>
        <end position="81"/>
    </location>
</feature>
<dbReference type="InterPro" id="IPR031309">
    <property type="entry name" value="Ribosomal_uL5_C"/>
</dbReference>
<dbReference type="InterPro" id="IPR002132">
    <property type="entry name" value="Ribosomal_uL5"/>
</dbReference>
<dbReference type="AlphaFoldDB" id="M4QC61"/>
<proteinExistence type="inferred from homology"/>
<organism evidence="7">
    <name type="scientific">Jakoba bahamiensis</name>
    <dbReference type="NCBI Taxonomy" id="221721"/>
    <lineage>
        <taxon>Eukaryota</taxon>
        <taxon>Discoba</taxon>
        <taxon>Jakobida</taxon>
        <taxon>Histionina</taxon>
        <taxon>Jakobidae</taxon>
        <taxon>Jakoba</taxon>
    </lineage>
</organism>
<evidence type="ECO:0000313" key="7">
    <source>
        <dbReference type="EMBL" id="AGH24159.1"/>
    </source>
</evidence>
<dbReference type="GeneID" id="15333087"/>
<dbReference type="Gene3D" id="3.30.1440.10">
    <property type="match status" value="1"/>
</dbReference>
<dbReference type="InterPro" id="IPR022803">
    <property type="entry name" value="Ribosomal_uL5_dom_sf"/>
</dbReference>
<comment type="similarity">
    <text evidence="1 4">Belongs to the universal ribosomal protein uL5 family.</text>
</comment>
<dbReference type="SUPFAM" id="SSF55282">
    <property type="entry name" value="RL5-like"/>
    <property type="match status" value="1"/>
</dbReference>
<dbReference type="Pfam" id="PF00673">
    <property type="entry name" value="Ribosomal_L5_C"/>
    <property type="match status" value="1"/>
</dbReference>
<evidence type="ECO:0000259" key="5">
    <source>
        <dbReference type="Pfam" id="PF00281"/>
    </source>
</evidence>
<dbReference type="GO" id="GO:0003735">
    <property type="term" value="F:structural constituent of ribosome"/>
    <property type="evidence" value="ECO:0007669"/>
    <property type="project" value="InterPro"/>
</dbReference>
<feature type="domain" description="Large ribosomal subunit protein uL5 C-terminal" evidence="6">
    <location>
        <begin position="85"/>
        <end position="180"/>
    </location>
</feature>
<dbReference type="PIRSF" id="PIRSF002161">
    <property type="entry name" value="Ribosomal_L5"/>
    <property type="match status" value="1"/>
</dbReference>